<feature type="signal peptide" evidence="2">
    <location>
        <begin position="1"/>
        <end position="26"/>
    </location>
</feature>
<dbReference type="CDD" id="cd00688">
    <property type="entry name" value="ISOPREN_C2_like"/>
    <property type="match status" value="1"/>
</dbReference>
<dbReference type="RefSeq" id="WP_134117809.1">
    <property type="nucleotide sequence ID" value="NZ_SOEG01000024.1"/>
</dbReference>
<evidence type="ECO:0000259" key="4">
    <source>
        <dbReference type="PROSITE" id="PS51236"/>
    </source>
</evidence>
<dbReference type="PROSITE" id="PS50268">
    <property type="entry name" value="CADHERIN_2"/>
    <property type="match status" value="2"/>
</dbReference>
<dbReference type="GO" id="GO:0007156">
    <property type="term" value="P:homophilic cell adhesion via plasma membrane adhesion molecules"/>
    <property type="evidence" value="ECO:0007669"/>
    <property type="project" value="InterPro"/>
</dbReference>
<gene>
    <name evidence="5" type="ORF">C7959_12430</name>
</gene>
<dbReference type="GO" id="GO:0016020">
    <property type="term" value="C:membrane"/>
    <property type="evidence" value="ECO:0007669"/>
    <property type="project" value="InterPro"/>
</dbReference>
<proteinExistence type="predicted"/>
<reference evidence="5 6" key="1">
    <citation type="submission" date="2019-03" db="EMBL/GenBank/DDBJ databases">
        <title>Subsurface microbial communities from deep shales in Ohio and West Virginia, USA.</title>
        <authorList>
            <person name="Wrighton K."/>
        </authorList>
    </citation>
    <scope>NUCLEOTIDE SEQUENCE [LARGE SCALE GENOMIC DNA]</scope>
    <source>
        <strain evidence="5 6">MSL 6dP</strain>
    </source>
</reference>
<evidence type="ECO:0000256" key="2">
    <source>
        <dbReference type="SAM" id="SignalP"/>
    </source>
</evidence>
<evidence type="ECO:0000256" key="1">
    <source>
        <dbReference type="ARBA" id="ARBA00022737"/>
    </source>
</evidence>
<keyword evidence="1" id="KW-0677">Repeat</keyword>
<dbReference type="Pfam" id="PF05735">
    <property type="entry name" value="TSP_C"/>
    <property type="match status" value="2"/>
</dbReference>
<dbReference type="SMART" id="SM00736">
    <property type="entry name" value="CADG"/>
    <property type="match status" value="6"/>
</dbReference>
<dbReference type="EMBL" id="SOEG01000024">
    <property type="protein sequence ID" value="TDX48919.1"/>
    <property type="molecule type" value="Genomic_DNA"/>
</dbReference>
<accession>A0A4V3GXS1</accession>
<dbReference type="PROSITE" id="PS51236">
    <property type="entry name" value="TSP_CTER"/>
    <property type="match status" value="2"/>
</dbReference>
<dbReference type="GO" id="GO:0005509">
    <property type="term" value="F:calcium ion binding"/>
    <property type="evidence" value="ECO:0007669"/>
    <property type="project" value="InterPro"/>
</dbReference>
<dbReference type="InterPro" id="IPR006644">
    <property type="entry name" value="Cadg"/>
</dbReference>
<keyword evidence="2" id="KW-0732">Signal</keyword>
<dbReference type="InterPro" id="IPR002126">
    <property type="entry name" value="Cadherin-like_dom"/>
</dbReference>
<evidence type="ECO:0000259" key="3">
    <source>
        <dbReference type="PROSITE" id="PS50268"/>
    </source>
</evidence>
<dbReference type="InterPro" id="IPR008859">
    <property type="entry name" value="Thrombospondin_C"/>
</dbReference>
<keyword evidence="5" id="KW-0808">Transferase</keyword>
<evidence type="ECO:0000313" key="5">
    <source>
        <dbReference type="EMBL" id="TDX48919.1"/>
    </source>
</evidence>
<dbReference type="GO" id="GO:0016740">
    <property type="term" value="F:transferase activity"/>
    <property type="evidence" value="ECO:0007669"/>
    <property type="project" value="UniProtKB-KW"/>
</dbReference>
<feature type="domain" description="Cadherin" evidence="3">
    <location>
        <begin position="951"/>
        <end position="1025"/>
    </location>
</feature>
<dbReference type="InterPro" id="IPR001330">
    <property type="entry name" value="Prenyltrans"/>
</dbReference>
<comment type="caution">
    <text evidence="5">The sequence shown here is derived from an EMBL/GenBank/DDBJ whole genome shotgun (WGS) entry which is preliminary data.</text>
</comment>
<protein>
    <submittedName>
        <fullName evidence="5">Prenyltransferase/squalene oxidase-like repeat protein</fullName>
    </submittedName>
</protein>
<dbReference type="Pfam" id="PF00432">
    <property type="entry name" value="Prenyltrans"/>
    <property type="match status" value="1"/>
</dbReference>
<dbReference type="GO" id="GO:0005576">
    <property type="term" value="C:extracellular region"/>
    <property type="evidence" value="ECO:0007669"/>
    <property type="project" value="InterPro"/>
</dbReference>
<dbReference type="SUPFAM" id="SSF48239">
    <property type="entry name" value="Terpenoid cyclases/Protein prenyltransferases"/>
    <property type="match status" value="1"/>
</dbReference>
<dbReference type="InterPro" id="IPR008930">
    <property type="entry name" value="Terpenoid_cyclase/PrenylTrfase"/>
</dbReference>
<dbReference type="PANTHER" id="PTHR10199">
    <property type="entry name" value="THROMBOSPONDIN"/>
    <property type="match status" value="1"/>
</dbReference>
<dbReference type="InterPro" id="IPR013320">
    <property type="entry name" value="ConA-like_dom_sf"/>
</dbReference>
<sequence length="1978" mass="220243">MKRVLLLILLMILQSALLPLQDIALAKNNKHNYPNQALFKIEQSKKENMELVFSQRYVRNRGKPKIEVDSFKALNPEDEYIITIKSGKDKKTRVSSALISINGHKIAQPKDFNKHVREIKKKIRVQKNNQIKVEVRGKPESFLVVNLYHKNHPPEIISEPGREVIAKQEYIYDVQAVDDNGDQLIYYLVSAPEGMEINSTTGLVNWVPNLSHIGKHNIKIKVADAKGGIVIQEYILNVKEPPNKAPEIVSMAPEVGKEEEEYKYNVEAEDDNKDQLTYSLSQAPAAMTINSQTGQIRWIPQDGEAGNHKVVVKVEDGRGGLDSQVFTVKIIPMNHAPEITSNPVTKILVKNIKNDGQKLDLSNWEEVIYINPNNTNPFPNWVLDDTNTVVTQTRNTSPSILLSNISLKNCEMEGVFKVNDIDDDYMGFVFGFQNRQHFYLFDWRQEYQNGIDKGLRVKVIDSDQPIQISNDNLGFSNHADFVELLYYNPISYQDNVDYNFILKFSPGEFSIIVKQDEKIIDTINIEDDTYTSGKFGFYNNSQRNVQYRGFKREIFPQGDYYYDMEALDVDGDNLIYSLVQAPTGMKIDPDSGEINWTATEEDVGEQDVTVKVEDEEGLADTQTFVIEVEKEKNNDPQITSTPKTEVKEGEEYSYDVEASDIDGDGLNYLLAKAPADMTIDRQTGQIRWTPQDGEAGSYEIVVKAEDGRGGVDNQPFTIEVESSNHVPEIISSPVATVIVENMGGKFNPIDLSVWSQVDYDWDDNWPTGNWELNSDKTIIKQTENADASIYLSGFNLQASEVEGVIKVDTDKDDDFMGFVFGYQDKGHFYLFDWKQVQDSADVGMSVKLINTNLELTHDDLWLTNNRSGIQIIYDNDIPYKDLTEYNFSLQFEAERFIIEVREGDKVLDSIEIEDDTYTIGKFGFYNCSQENVQYQGFKRKLLPQGDYYYDVEASDIDGDNLTYSLVQAPTGMKIDPDSGEINWTATEEDVGEHNVTVKVEDEEGLSDTQSFVIEVEREKNNDPQITSIAPISGKEGQEYSYDVEASDVDEDSLTYSLESKPTGMTIDPASGLISWTPQDGETGSHNVIVKVIDGRGGTDSQNFTINVAEGSNNAPQITSTAAITAKEGEEYSYKVEAIDPDGDSLSYSLTTSPEGMNINIDTGLITWIPDGTQSGNHQVIVKVADTKGESTEQKFVIKVAEVINTAPEFISTPSKVAEVGKKYLYKIEAIDLDGDSIKVSSSNIAIGMKFEKIDGILHLTWTPDSTQLGKHEVVLKVTDERGGEDVQTFTITVKEIINHNPIITSKAPLSGQEGQLYSYDVEATDSDADSLIYSLVEFPTGMTINNGTGEIRWTPEIGEAGEYSFTVKVSDSKGGILSQEVTISIAKEDNHFPEIKSTPQTIIEARNEYSYDVEAIDADGDSLSYSLLEGPMGMLIDSASGLISWTPTIYQIGENPVIVKISDSGGAVVSQEFVIRVESSLFDIRESINYLENLDLIKEKSVDLKTLAMIIKVSSMSGDNMSELKAKLKSFATEEELVKQPYVLLSIADEALAEKVSSQQDYSGAWGDDIYSTALISAALFDDNLELGSANSGLAYLESMQHTDGSWGEDKVSSVQDTAVALLALTKGGYSGEIEEKAANWLLLQQSGNGNWGSNLNTAWSTLALMELGTNDDEISKAIQFLKTTINSDGGWGIYVGEKSDPFTSALVLWTLQRYEESISEDIPEIIEGLAYLNNLVSNEVWLNKAFSYYNISEINYLLAEHSDADSLRGKYDSWLSSFPDQDNYDYLARKISILAEVGEDVTGLVNELLAGQNLDGGWGFRQGYESNPWDTILALRSLLDTGYGDLSVYQRTLQYLQGYQNSDGSFSIKAGETGHLYLTTMIIGELSRLQDIVDSSAVLDPATNWLVASRDSAGSYGGSILEDARALAVTCDVLSDAQIIDSLDYFEDNRLENGSWENDSLTTAVVVDALLKVKDRR</sequence>
<evidence type="ECO:0000313" key="6">
    <source>
        <dbReference type="Proteomes" id="UP000295832"/>
    </source>
</evidence>
<organism evidence="5 6">
    <name type="scientific">Orenia marismortui</name>
    <dbReference type="NCBI Taxonomy" id="46469"/>
    <lineage>
        <taxon>Bacteria</taxon>
        <taxon>Bacillati</taxon>
        <taxon>Bacillota</taxon>
        <taxon>Clostridia</taxon>
        <taxon>Halanaerobiales</taxon>
        <taxon>Halobacteroidaceae</taxon>
        <taxon>Orenia</taxon>
    </lineage>
</organism>
<dbReference type="SMART" id="SM00112">
    <property type="entry name" value="CA"/>
    <property type="match status" value="7"/>
</dbReference>
<dbReference type="SUPFAM" id="SSF49899">
    <property type="entry name" value="Concanavalin A-like lectins/glucanases"/>
    <property type="match status" value="2"/>
</dbReference>
<feature type="domain" description="TSP C-terminal" evidence="4">
    <location>
        <begin position="363"/>
        <end position="559"/>
    </location>
</feature>
<dbReference type="Gene3D" id="2.60.40.10">
    <property type="entry name" value="Immunoglobulins"/>
    <property type="match status" value="10"/>
</dbReference>
<dbReference type="CDD" id="cd11304">
    <property type="entry name" value="Cadherin_repeat"/>
    <property type="match status" value="1"/>
</dbReference>
<feature type="chain" id="PRO_5020722040" evidence="2">
    <location>
        <begin position="27"/>
        <end position="1978"/>
    </location>
</feature>
<dbReference type="PANTHER" id="PTHR10199:SF110">
    <property type="entry name" value="TSP C-TERMINAL DOMAIN-CONTAINING PROTEIN"/>
    <property type="match status" value="1"/>
</dbReference>
<dbReference type="SUPFAM" id="SSF49313">
    <property type="entry name" value="Cadherin-like"/>
    <property type="match status" value="10"/>
</dbReference>
<dbReference type="Proteomes" id="UP000295832">
    <property type="component" value="Unassembled WGS sequence"/>
</dbReference>
<dbReference type="Gene3D" id="2.60.120.200">
    <property type="match status" value="2"/>
</dbReference>
<feature type="domain" description="TSP C-terminal" evidence="4">
    <location>
        <begin position="732"/>
        <end position="946"/>
    </location>
</feature>
<dbReference type="Pfam" id="PF05345">
    <property type="entry name" value="He_PIG"/>
    <property type="match status" value="9"/>
</dbReference>
<dbReference type="InterPro" id="IPR015919">
    <property type="entry name" value="Cadherin-like_sf"/>
</dbReference>
<keyword evidence="6" id="KW-1185">Reference proteome</keyword>
<dbReference type="InterPro" id="IPR013783">
    <property type="entry name" value="Ig-like_fold"/>
</dbReference>
<name>A0A4V3GXS1_9FIRM</name>
<dbReference type="Gene3D" id="1.50.10.20">
    <property type="match status" value="3"/>
</dbReference>
<feature type="domain" description="Cadherin" evidence="3">
    <location>
        <begin position="1099"/>
        <end position="1209"/>
    </location>
</feature>